<dbReference type="GO" id="GO:0006281">
    <property type="term" value="P:DNA repair"/>
    <property type="evidence" value="ECO:0007669"/>
    <property type="project" value="InterPro"/>
</dbReference>
<dbReference type="InterPro" id="IPR012309">
    <property type="entry name" value="DNA_ligase_ATP-dep_C"/>
</dbReference>
<protein>
    <recommendedName>
        <fullName evidence="2">DNA ligase (ATP)</fullName>
        <ecNumber evidence="2">6.5.1.1</ecNumber>
    </recommendedName>
</protein>
<evidence type="ECO:0000313" key="6">
    <source>
        <dbReference type="EMBL" id="SOC56343.1"/>
    </source>
</evidence>
<dbReference type="GO" id="GO:0005524">
    <property type="term" value="F:ATP binding"/>
    <property type="evidence" value="ECO:0007669"/>
    <property type="project" value="InterPro"/>
</dbReference>
<dbReference type="RefSeq" id="WP_097188469.1">
    <property type="nucleotide sequence ID" value="NZ_OBQK01000007.1"/>
</dbReference>
<dbReference type="InterPro" id="IPR050191">
    <property type="entry name" value="ATP-dep_DNA_ligase"/>
</dbReference>
<dbReference type="PANTHER" id="PTHR45674">
    <property type="entry name" value="DNA LIGASE 1/3 FAMILY MEMBER"/>
    <property type="match status" value="1"/>
</dbReference>
<organism evidence="6 7">
    <name type="scientific">Ornithinimicrobium cerasi</name>
    <dbReference type="NCBI Taxonomy" id="2248773"/>
    <lineage>
        <taxon>Bacteria</taxon>
        <taxon>Bacillati</taxon>
        <taxon>Actinomycetota</taxon>
        <taxon>Actinomycetes</taxon>
        <taxon>Micrococcales</taxon>
        <taxon>Ornithinimicrobiaceae</taxon>
        <taxon>Ornithinimicrobium</taxon>
    </lineage>
</organism>
<dbReference type="Gene3D" id="3.30.1490.70">
    <property type="match status" value="1"/>
</dbReference>
<dbReference type="GO" id="GO:0003910">
    <property type="term" value="F:DNA ligase (ATP) activity"/>
    <property type="evidence" value="ECO:0007669"/>
    <property type="project" value="UniProtKB-EC"/>
</dbReference>
<dbReference type="Pfam" id="PF01068">
    <property type="entry name" value="DNA_ligase_A_M"/>
    <property type="match status" value="1"/>
</dbReference>
<evidence type="ECO:0000259" key="5">
    <source>
        <dbReference type="PROSITE" id="PS50160"/>
    </source>
</evidence>
<comment type="catalytic activity">
    <reaction evidence="4">
        <text>ATP + (deoxyribonucleotide)n-3'-hydroxyl + 5'-phospho-(deoxyribonucleotide)m = (deoxyribonucleotide)n+m + AMP + diphosphate.</text>
        <dbReference type="EC" id="6.5.1.1"/>
    </reaction>
</comment>
<dbReference type="AlphaFoldDB" id="A0A285VQX2"/>
<reference evidence="7" key="1">
    <citation type="submission" date="2017-08" db="EMBL/GenBank/DDBJ databases">
        <authorList>
            <person name="Varghese N."/>
            <person name="Submissions S."/>
        </authorList>
    </citation>
    <scope>NUCLEOTIDE SEQUENCE [LARGE SCALE GENOMIC DNA]</scope>
    <source>
        <strain evidence="7">USBA17B2</strain>
    </source>
</reference>
<dbReference type="PROSITE" id="PS50160">
    <property type="entry name" value="DNA_LIGASE_A3"/>
    <property type="match status" value="1"/>
</dbReference>
<dbReference type="Gene3D" id="3.30.470.30">
    <property type="entry name" value="DNA ligase/mRNA capping enzyme"/>
    <property type="match status" value="1"/>
</dbReference>
<dbReference type="Pfam" id="PF04679">
    <property type="entry name" value="DNA_ligase_A_C"/>
    <property type="match status" value="1"/>
</dbReference>
<dbReference type="EMBL" id="OBQK01000007">
    <property type="protein sequence ID" value="SOC56343.1"/>
    <property type="molecule type" value="Genomic_DNA"/>
</dbReference>
<evidence type="ECO:0000256" key="3">
    <source>
        <dbReference type="ARBA" id="ARBA00022598"/>
    </source>
</evidence>
<evidence type="ECO:0000256" key="1">
    <source>
        <dbReference type="ARBA" id="ARBA00007572"/>
    </source>
</evidence>
<sequence length="327" mass="34635">MRPMLATPGDPRTGPPRGPAWAHEIKWDGIRLLADVGDGRLRLLTRGGRDIAPAFPELAGLGAVADDLLLDGEAVTMVGGRPSFGRVVERVHTASAAAAAHLARTAPATYVAFDLLRLDGMPLTSLPWSARRAALEDLLREVPRTQVSPVFDDGAQLLAATAEQGLEGVVSKRRSSAYAEGVRSSDWLKFPHRDTMSVVVGGWRPQTGTASRLGAVHVGLPGTDEEGMPLRDDAGRFRLTYVGRVGSGLAGRAGEALAAVLAEVPRAAYPFTADIPRPEAAGSTWLEPRVVIDVASLGITPGEGRLRQPSYQGVRGDLTPLDLLELS</sequence>
<proteinExistence type="inferred from homology"/>
<dbReference type="GO" id="GO:0006310">
    <property type="term" value="P:DNA recombination"/>
    <property type="evidence" value="ECO:0007669"/>
    <property type="project" value="InterPro"/>
</dbReference>
<dbReference type="Gene3D" id="2.40.50.140">
    <property type="entry name" value="Nucleic acid-binding proteins"/>
    <property type="match status" value="1"/>
</dbReference>
<dbReference type="EC" id="6.5.1.1" evidence="2"/>
<dbReference type="SUPFAM" id="SSF56091">
    <property type="entry name" value="DNA ligase/mRNA capping enzyme, catalytic domain"/>
    <property type="match status" value="1"/>
</dbReference>
<dbReference type="STRING" id="1122622.GCA_000421185_01160"/>
<name>A0A285VQX2_9MICO</name>
<dbReference type="InterPro" id="IPR012310">
    <property type="entry name" value="DNA_ligase_ATP-dep_cent"/>
</dbReference>
<evidence type="ECO:0000313" key="7">
    <source>
        <dbReference type="Proteomes" id="UP000219688"/>
    </source>
</evidence>
<keyword evidence="3" id="KW-0436">Ligase</keyword>
<keyword evidence="7" id="KW-1185">Reference proteome</keyword>
<accession>A0A285VQX2</accession>
<dbReference type="PANTHER" id="PTHR45674:SF4">
    <property type="entry name" value="DNA LIGASE 1"/>
    <property type="match status" value="1"/>
</dbReference>
<dbReference type="CDD" id="cd07971">
    <property type="entry name" value="OBF_DNA_ligase_LigD"/>
    <property type="match status" value="1"/>
</dbReference>
<dbReference type="Proteomes" id="UP000219688">
    <property type="component" value="Unassembled WGS sequence"/>
</dbReference>
<dbReference type="CDD" id="cd07906">
    <property type="entry name" value="Adenylation_DNA_ligase_LigD_LigC"/>
    <property type="match status" value="1"/>
</dbReference>
<feature type="domain" description="ATP-dependent DNA ligase family profile" evidence="5">
    <location>
        <begin position="101"/>
        <end position="261"/>
    </location>
</feature>
<dbReference type="SUPFAM" id="SSF50249">
    <property type="entry name" value="Nucleic acid-binding proteins"/>
    <property type="match status" value="1"/>
</dbReference>
<comment type="similarity">
    <text evidence="1">Belongs to the ATP-dependent DNA ligase family.</text>
</comment>
<evidence type="ECO:0000256" key="2">
    <source>
        <dbReference type="ARBA" id="ARBA00012727"/>
    </source>
</evidence>
<dbReference type="InterPro" id="IPR012340">
    <property type="entry name" value="NA-bd_OB-fold"/>
</dbReference>
<gene>
    <name evidence="6" type="ORF">SAMN05421879_107123</name>
</gene>
<evidence type="ECO:0000256" key="4">
    <source>
        <dbReference type="ARBA" id="ARBA00034003"/>
    </source>
</evidence>